<dbReference type="EMBL" id="CAJPVJ010030103">
    <property type="protein sequence ID" value="CAG2180093.1"/>
    <property type="molecule type" value="Genomic_DNA"/>
</dbReference>
<protein>
    <recommendedName>
        <fullName evidence="4">Beta-mannosidase</fullName>
    </recommendedName>
</protein>
<evidence type="ECO:0000256" key="1">
    <source>
        <dbReference type="ARBA" id="ARBA00023295"/>
    </source>
</evidence>
<evidence type="ECO:0000313" key="2">
    <source>
        <dbReference type="EMBL" id="CAD7662956.1"/>
    </source>
</evidence>
<dbReference type="InterPro" id="IPR017853">
    <property type="entry name" value="GH"/>
</dbReference>
<dbReference type="EMBL" id="OC944928">
    <property type="protein sequence ID" value="CAD7662956.1"/>
    <property type="molecule type" value="Genomic_DNA"/>
</dbReference>
<dbReference type="GO" id="GO:0006516">
    <property type="term" value="P:glycoprotein catabolic process"/>
    <property type="evidence" value="ECO:0007669"/>
    <property type="project" value="TreeGrafter"/>
</dbReference>
<dbReference type="AlphaFoldDB" id="A0A7R9QZD8"/>
<dbReference type="InterPro" id="IPR050887">
    <property type="entry name" value="Beta-mannosidase_GH2"/>
</dbReference>
<sequence>MMESVRDANMNMIRVWGGGVYESDYFYELADEYGIMIWQDFMFSCSQYPSDKDFLATVDMEVTQQTRRLQHHPSIAIWSGNNENIVYVNMNPDYDIHKKDYIELYINHIRRIVLQEDNSRYYVSSSPSNGEADQLEDWVPKNGGDYHYGDYHNYEFFKPVWDWHVWGDGKFASEYGFQSYASAETMLTALNASELTYPIGKALEHRDRKFNGTNTIDAMMREYA</sequence>
<reference evidence="2" key="1">
    <citation type="submission" date="2020-11" db="EMBL/GenBank/DDBJ databases">
        <authorList>
            <person name="Tran Van P."/>
        </authorList>
    </citation>
    <scope>NUCLEOTIDE SEQUENCE</scope>
</reference>
<dbReference type="Gene3D" id="3.20.20.80">
    <property type="entry name" value="Glycosidases"/>
    <property type="match status" value="1"/>
</dbReference>
<gene>
    <name evidence="2" type="ORF">ONB1V03_LOCUS19516</name>
</gene>
<accession>A0A7R9QZD8</accession>
<keyword evidence="1" id="KW-0378">Hydrolase</keyword>
<dbReference type="GO" id="GO:0004567">
    <property type="term" value="F:beta-mannosidase activity"/>
    <property type="evidence" value="ECO:0007669"/>
    <property type="project" value="TreeGrafter"/>
</dbReference>
<organism evidence="2">
    <name type="scientific">Oppiella nova</name>
    <dbReference type="NCBI Taxonomy" id="334625"/>
    <lineage>
        <taxon>Eukaryota</taxon>
        <taxon>Metazoa</taxon>
        <taxon>Ecdysozoa</taxon>
        <taxon>Arthropoda</taxon>
        <taxon>Chelicerata</taxon>
        <taxon>Arachnida</taxon>
        <taxon>Acari</taxon>
        <taxon>Acariformes</taxon>
        <taxon>Sarcoptiformes</taxon>
        <taxon>Oribatida</taxon>
        <taxon>Brachypylina</taxon>
        <taxon>Oppioidea</taxon>
        <taxon>Oppiidae</taxon>
        <taxon>Oppiella</taxon>
    </lineage>
</organism>
<keyword evidence="3" id="KW-1185">Reference proteome</keyword>
<keyword evidence="1" id="KW-0326">Glycosidase</keyword>
<evidence type="ECO:0000313" key="3">
    <source>
        <dbReference type="Proteomes" id="UP000728032"/>
    </source>
</evidence>
<dbReference type="Proteomes" id="UP000728032">
    <property type="component" value="Unassembled WGS sequence"/>
</dbReference>
<dbReference type="OrthoDB" id="2866996at2759"/>
<proteinExistence type="predicted"/>
<evidence type="ECO:0008006" key="4">
    <source>
        <dbReference type="Google" id="ProtNLM"/>
    </source>
</evidence>
<dbReference type="SUPFAM" id="SSF51445">
    <property type="entry name" value="(Trans)glycosidases"/>
    <property type="match status" value="1"/>
</dbReference>
<dbReference type="PANTHER" id="PTHR43730">
    <property type="entry name" value="BETA-MANNOSIDASE"/>
    <property type="match status" value="1"/>
</dbReference>
<name>A0A7R9QZD8_9ACAR</name>
<dbReference type="PANTHER" id="PTHR43730:SF1">
    <property type="entry name" value="BETA-MANNOSIDASE"/>
    <property type="match status" value="1"/>
</dbReference>